<organism evidence="1 2">
    <name type="scientific">Niveomyces insectorum RCEF 264</name>
    <dbReference type="NCBI Taxonomy" id="1081102"/>
    <lineage>
        <taxon>Eukaryota</taxon>
        <taxon>Fungi</taxon>
        <taxon>Dikarya</taxon>
        <taxon>Ascomycota</taxon>
        <taxon>Pezizomycotina</taxon>
        <taxon>Sordariomycetes</taxon>
        <taxon>Hypocreomycetidae</taxon>
        <taxon>Hypocreales</taxon>
        <taxon>Cordycipitaceae</taxon>
        <taxon>Niveomyces</taxon>
    </lineage>
</organism>
<proteinExistence type="predicted"/>
<gene>
    <name evidence="1" type="ORF">SPI_04010</name>
</gene>
<name>A0A167VCR1_9HYPO</name>
<dbReference type="EMBL" id="AZHD01000006">
    <property type="protein sequence ID" value="OAA62470.1"/>
    <property type="molecule type" value="Genomic_DNA"/>
</dbReference>
<keyword evidence="2" id="KW-1185">Reference proteome</keyword>
<accession>A0A167VCR1</accession>
<sequence length="254" mass="28037">MAGCGKDCDRIRTAEERGKDATQLKESVAASRREIDRATEATKDILLGEVLASSGNVNQGAGTTLYDWAVIRVRPERVEGDRSVLALPPQPSSSESDQLLNRLSSLRRMDVLRSWESSIEEGRPKGKQASLAEILQDEDDERPCAILHGRSSGYAVGYINGARDDVRLKLFGEEVRGRLYAIINPRDRSSFSRSGDSGAAVYDRYARLLGTLVRGNDRGEQIGVSYVVPIQETLDHMKSTLDNTPLKMDTLEII</sequence>
<dbReference type="AlphaFoldDB" id="A0A167VCR1"/>
<protein>
    <submittedName>
        <fullName evidence="1">Uncharacterized protein</fullName>
    </submittedName>
</protein>
<evidence type="ECO:0000313" key="1">
    <source>
        <dbReference type="EMBL" id="OAA62470.1"/>
    </source>
</evidence>
<dbReference type="Proteomes" id="UP000076874">
    <property type="component" value="Unassembled WGS sequence"/>
</dbReference>
<comment type="caution">
    <text evidence="1">The sequence shown here is derived from an EMBL/GenBank/DDBJ whole genome shotgun (WGS) entry which is preliminary data.</text>
</comment>
<reference evidence="1 2" key="1">
    <citation type="journal article" date="2016" name="Genome Biol. Evol.">
        <title>Divergent and convergent evolution of fungal pathogenicity.</title>
        <authorList>
            <person name="Shang Y."/>
            <person name="Xiao G."/>
            <person name="Zheng P."/>
            <person name="Cen K."/>
            <person name="Zhan S."/>
            <person name="Wang C."/>
        </authorList>
    </citation>
    <scope>NUCLEOTIDE SEQUENCE [LARGE SCALE GENOMIC DNA]</scope>
    <source>
        <strain evidence="1 2">RCEF 264</strain>
    </source>
</reference>
<evidence type="ECO:0000313" key="2">
    <source>
        <dbReference type="Proteomes" id="UP000076874"/>
    </source>
</evidence>